<sequence>MTDLFAQPGWATVLVAVVPTALISICVVVVALAALAARRPATRRHYLAVITHLTRYASVLRNPK</sequence>
<evidence type="ECO:0000313" key="2">
    <source>
        <dbReference type="EMBL" id="GAA1566104.1"/>
    </source>
</evidence>
<comment type="caution">
    <text evidence="2">The sequence shown here is derived from an EMBL/GenBank/DDBJ whole genome shotgun (WGS) entry which is preliminary data.</text>
</comment>
<dbReference type="EMBL" id="BAAAQD010000037">
    <property type="protein sequence ID" value="GAA1566104.1"/>
    <property type="molecule type" value="Genomic_DNA"/>
</dbReference>
<proteinExistence type="predicted"/>
<accession>A0ABN2CY80</accession>
<gene>
    <name evidence="2" type="ORF">GCM10009827_104730</name>
</gene>
<keyword evidence="1" id="KW-1133">Transmembrane helix</keyword>
<keyword evidence="3" id="KW-1185">Reference proteome</keyword>
<keyword evidence="1" id="KW-0472">Membrane</keyword>
<evidence type="ECO:0000256" key="1">
    <source>
        <dbReference type="SAM" id="Phobius"/>
    </source>
</evidence>
<organism evidence="2 3">
    <name type="scientific">Dactylosporangium maewongense</name>
    <dbReference type="NCBI Taxonomy" id="634393"/>
    <lineage>
        <taxon>Bacteria</taxon>
        <taxon>Bacillati</taxon>
        <taxon>Actinomycetota</taxon>
        <taxon>Actinomycetes</taxon>
        <taxon>Micromonosporales</taxon>
        <taxon>Micromonosporaceae</taxon>
        <taxon>Dactylosporangium</taxon>
    </lineage>
</organism>
<protein>
    <submittedName>
        <fullName evidence="2">Uncharacterized protein</fullName>
    </submittedName>
</protein>
<dbReference type="Proteomes" id="UP001501470">
    <property type="component" value="Unassembled WGS sequence"/>
</dbReference>
<evidence type="ECO:0000313" key="3">
    <source>
        <dbReference type="Proteomes" id="UP001501470"/>
    </source>
</evidence>
<reference evidence="2 3" key="1">
    <citation type="journal article" date="2019" name="Int. J. Syst. Evol. Microbiol.">
        <title>The Global Catalogue of Microorganisms (GCM) 10K type strain sequencing project: providing services to taxonomists for standard genome sequencing and annotation.</title>
        <authorList>
            <consortium name="The Broad Institute Genomics Platform"/>
            <consortium name="The Broad Institute Genome Sequencing Center for Infectious Disease"/>
            <person name="Wu L."/>
            <person name="Ma J."/>
        </authorList>
    </citation>
    <scope>NUCLEOTIDE SEQUENCE [LARGE SCALE GENOMIC DNA]</scope>
    <source>
        <strain evidence="2 3">JCM 15933</strain>
    </source>
</reference>
<dbReference type="RefSeq" id="WP_344513149.1">
    <property type="nucleotide sequence ID" value="NZ_BAAAQD010000037.1"/>
</dbReference>
<feature type="transmembrane region" description="Helical" evidence="1">
    <location>
        <begin position="12"/>
        <end position="37"/>
    </location>
</feature>
<keyword evidence="1" id="KW-0812">Transmembrane</keyword>
<name>A0ABN2CY80_9ACTN</name>